<evidence type="ECO:0000256" key="1">
    <source>
        <dbReference type="ARBA" id="ARBA00009809"/>
    </source>
</evidence>
<keyword evidence="6" id="KW-1185">Reference proteome</keyword>
<dbReference type="EC" id="3.2.1.23" evidence="5"/>
<reference evidence="6" key="1">
    <citation type="journal article" date="2019" name="Int. J. Syst. Evol. Microbiol.">
        <title>The Global Catalogue of Microorganisms (GCM) 10K type strain sequencing project: providing services to taxonomists for standard genome sequencing and annotation.</title>
        <authorList>
            <consortium name="The Broad Institute Genomics Platform"/>
            <consortium name="The Broad Institute Genome Sequencing Center for Infectious Disease"/>
            <person name="Wu L."/>
            <person name="Ma J."/>
        </authorList>
    </citation>
    <scope>NUCLEOTIDE SEQUENCE [LARGE SCALE GENOMIC DNA]</scope>
    <source>
        <strain evidence="6">CGMCC 1.12237</strain>
    </source>
</reference>
<dbReference type="InterPro" id="IPR001944">
    <property type="entry name" value="Glycoside_Hdrlase_35"/>
</dbReference>
<dbReference type="Pfam" id="PF01301">
    <property type="entry name" value="Glyco_hydro_35"/>
    <property type="match status" value="2"/>
</dbReference>
<dbReference type="Proteomes" id="UP001596147">
    <property type="component" value="Unassembled WGS sequence"/>
</dbReference>
<dbReference type="SUPFAM" id="SSF51445">
    <property type="entry name" value="(Trans)glycosidases"/>
    <property type="match status" value="1"/>
</dbReference>
<dbReference type="Gene3D" id="2.102.20.10">
    <property type="entry name" value="Beta-galactosidase, domain 2"/>
    <property type="match status" value="1"/>
</dbReference>
<sequence>MTNYRIAVKNIKKDIYPANTTLGGTNKNGEDIRFTNYYMLRNGESFFGICGEFHYSRYHCEQWEDEIIKMKMGGINIIATYIFWNHHEEEQGKFVWEGNKNLRRFIELCGKHGVNVIIRIGPFDHGEVRNGGLPDWLFGRPFELRANDEEYLVYVKRLYKEISHQVQGLLFKDGGPIIGTQLENEHQHSAAPWEMTTGTSNEWVTGGNDGEDHIKRLKQLAIEVGIETPIYTCTGWGGASAPIDEVLPLWGGYAYWPWIFYGDVKEHPATPEYIFRDFHNNEKENYGFEARYDTESIPFACAEMGGGMTVFYKYRFKLPFASVDAMSEMKVAGGCNFVGYYMFHGGSNPKGKKTPFLNETATPKISYDYQAAIGEFGQIRESYKRLKRQHYFYKDFEDIFSKTKTVLPEGADAIDPHDVETLRYAVRADGNSGFIFINNFQDHVEMNDQNEFSITLSLDEEELRVPKRDSISLAKDTCCILPYNLDLNGCTLKYSTTQLITKLEHDGEMYYFFFMPKGMSGEYSFDATEIEKIQIDGGTVEEVEGHTILKVHEHAMSTIKLISSAGEKINICTITEEDALNFWKFTFKGKEQIVITNANVLVDEDHVRLEYTGSDDIEMKVFPHESGGFTANGKVLEEKAGGGLFKQYQIPISPRTVNLDVTMVKENKAKINVRAEDFEDVKELLLQIDYVGDIGYAFIDGELIHDNFCNNDTWDVGLKAHEKELVEKGMYVYISPIKGDSFVKSDSPMAARTEIAQNQIAQIQSMQATPVREIRIF</sequence>
<comment type="similarity">
    <text evidence="1 2">Belongs to the glycosyl hydrolase 35 family.</text>
</comment>
<dbReference type="RefSeq" id="WP_382353010.1">
    <property type="nucleotide sequence ID" value="NZ_JBHSMC010000020.1"/>
</dbReference>
<dbReference type="GO" id="GO:0004565">
    <property type="term" value="F:beta-galactosidase activity"/>
    <property type="evidence" value="ECO:0007669"/>
    <property type="project" value="UniProtKB-EC"/>
</dbReference>
<evidence type="ECO:0000259" key="3">
    <source>
        <dbReference type="Pfam" id="PF01301"/>
    </source>
</evidence>
<name>A0ABW0LJR5_9BACI</name>
<protein>
    <submittedName>
        <fullName evidence="5">Beta-galactosidase</fullName>
        <ecNumber evidence="5">3.2.1.23</ecNumber>
    </submittedName>
</protein>
<gene>
    <name evidence="5" type="ORF">ACFPM4_14315</name>
</gene>
<dbReference type="InterPro" id="IPR017853">
    <property type="entry name" value="GH"/>
</dbReference>
<dbReference type="Pfam" id="PF10435">
    <property type="entry name" value="BetaGal_dom2"/>
    <property type="match status" value="1"/>
</dbReference>
<feature type="domain" description="Glycoside hydrolase 35 catalytic" evidence="3">
    <location>
        <begin position="39"/>
        <end position="189"/>
    </location>
</feature>
<comment type="caution">
    <text evidence="5">The sequence shown here is derived from an EMBL/GenBank/DDBJ whole genome shotgun (WGS) entry which is preliminary data.</text>
</comment>
<feature type="domain" description="Beta-galactosidase" evidence="4">
    <location>
        <begin position="428"/>
        <end position="582"/>
    </location>
</feature>
<proteinExistence type="inferred from homology"/>
<evidence type="ECO:0000256" key="2">
    <source>
        <dbReference type="RuleBase" id="RU003679"/>
    </source>
</evidence>
<dbReference type="PANTHER" id="PTHR23421">
    <property type="entry name" value="BETA-GALACTOSIDASE RELATED"/>
    <property type="match status" value="1"/>
</dbReference>
<dbReference type="InterPro" id="IPR018954">
    <property type="entry name" value="Betagal_dom2"/>
</dbReference>
<organism evidence="5 6">
    <name type="scientific">Lederbergia graminis</name>
    <dbReference type="NCBI Taxonomy" id="735518"/>
    <lineage>
        <taxon>Bacteria</taxon>
        <taxon>Bacillati</taxon>
        <taxon>Bacillota</taxon>
        <taxon>Bacilli</taxon>
        <taxon>Bacillales</taxon>
        <taxon>Bacillaceae</taxon>
        <taxon>Lederbergia</taxon>
    </lineage>
</organism>
<dbReference type="Gene3D" id="3.20.20.80">
    <property type="entry name" value="Glycosidases"/>
    <property type="match status" value="1"/>
</dbReference>
<keyword evidence="5" id="KW-0326">Glycosidase</keyword>
<evidence type="ECO:0000313" key="5">
    <source>
        <dbReference type="EMBL" id="MFC5465903.1"/>
    </source>
</evidence>
<feature type="domain" description="Glycoside hydrolase 35 catalytic" evidence="3">
    <location>
        <begin position="263"/>
        <end position="390"/>
    </location>
</feature>
<accession>A0ABW0LJR5</accession>
<dbReference type="EMBL" id="JBHSMC010000020">
    <property type="protein sequence ID" value="MFC5465903.1"/>
    <property type="molecule type" value="Genomic_DNA"/>
</dbReference>
<dbReference type="InterPro" id="IPR037110">
    <property type="entry name" value="Betagal_dom2_sf"/>
</dbReference>
<dbReference type="PRINTS" id="PR00742">
    <property type="entry name" value="GLHYDRLASE35"/>
</dbReference>
<keyword evidence="5" id="KW-0378">Hydrolase</keyword>
<dbReference type="InterPro" id="IPR031330">
    <property type="entry name" value="Gly_Hdrlase_35_cat"/>
</dbReference>
<evidence type="ECO:0000313" key="6">
    <source>
        <dbReference type="Proteomes" id="UP001596147"/>
    </source>
</evidence>
<evidence type="ECO:0000259" key="4">
    <source>
        <dbReference type="Pfam" id="PF10435"/>
    </source>
</evidence>